<reference evidence="1 2" key="1">
    <citation type="submission" date="2019-11" db="EMBL/GenBank/DDBJ databases">
        <authorList>
            <person name="Dong K."/>
        </authorList>
    </citation>
    <scope>NUCLEOTIDE SEQUENCE [LARGE SCALE GENOMIC DNA]</scope>
    <source>
        <strain evidence="1 2">NBRC 111993</strain>
    </source>
</reference>
<dbReference type="InterPro" id="IPR010845">
    <property type="entry name" value="FlaF"/>
</dbReference>
<accession>A0A6L6J688</accession>
<gene>
    <name evidence="1" type="ORF">GL286_00015</name>
</gene>
<proteinExistence type="predicted"/>
<name>A0A6L6J688_9RHOB</name>
<dbReference type="AlphaFoldDB" id="A0A6L6J688"/>
<evidence type="ECO:0000313" key="2">
    <source>
        <dbReference type="Proteomes" id="UP000478183"/>
    </source>
</evidence>
<dbReference type="EMBL" id="WMIE01000001">
    <property type="protein sequence ID" value="MTH76107.1"/>
    <property type="molecule type" value="Genomic_DNA"/>
</dbReference>
<comment type="caution">
    <text evidence="1">The sequence shown here is derived from an EMBL/GenBank/DDBJ whole genome shotgun (WGS) entry which is preliminary data.</text>
</comment>
<evidence type="ECO:0008006" key="3">
    <source>
        <dbReference type="Google" id="ProtNLM"/>
    </source>
</evidence>
<dbReference type="OrthoDB" id="9808944at2"/>
<evidence type="ECO:0000313" key="1">
    <source>
        <dbReference type="EMBL" id="MTH76107.1"/>
    </source>
</evidence>
<dbReference type="Proteomes" id="UP000478183">
    <property type="component" value="Unassembled WGS sequence"/>
</dbReference>
<dbReference type="GO" id="GO:0044781">
    <property type="term" value="P:bacterial-type flagellum organization"/>
    <property type="evidence" value="ECO:0007669"/>
    <property type="project" value="InterPro"/>
</dbReference>
<protein>
    <recommendedName>
        <fullName evidence="3">Flagellar biosynthesis regulator FlaF</fullName>
    </recommendedName>
</protein>
<dbReference type="Pfam" id="PF07309">
    <property type="entry name" value="FlaF"/>
    <property type="match status" value="1"/>
</dbReference>
<organism evidence="1 2">
    <name type="scientific">Paracoccus aestuariivivens</name>
    <dbReference type="NCBI Taxonomy" id="1820333"/>
    <lineage>
        <taxon>Bacteria</taxon>
        <taxon>Pseudomonadati</taxon>
        <taxon>Pseudomonadota</taxon>
        <taxon>Alphaproteobacteria</taxon>
        <taxon>Rhodobacterales</taxon>
        <taxon>Paracoccaceae</taxon>
        <taxon>Paracoccus</taxon>
    </lineage>
</organism>
<sequence>MEYDAFSLVTRELVKSPRECADIRTISAISRNNELWTFLGAALADPSNQLRDDLKSGLMSLSAFVLRHGHNVLVGRGNTNVLIDINMAIMRGLRGVCDL</sequence>
<keyword evidence="2" id="KW-1185">Reference proteome</keyword>